<dbReference type="Proteomes" id="UP001303473">
    <property type="component" value="Unassembled WGS sequence"/>
</dbReference>
<dbReference type="PANTHER" id="PTHR47657">
    <property type="entry name" value="STEROL REGULATORY ELEMENT-BINDING PROTEIN ECM22"/>
    <property type="match status" value="1"/>
</dbReference>
<evidence type="ECO:0000259" key="3">
    <source>
        <dbReference type="PROSITE" id="PS50048"/>
    </source>
</evidence>
<dbReference type="Gene3D" id="4.10.240.10">
    <property type="entry name" value="Zn(2)-C6 fungal-type DNA-binding domain"/>
    <property type="match status" value="1"/>
</dbReference>
<evidence type="ECO:0000313" key="4">
    <source>
        <dbReference type="EMBL" id="KAK3936913.1"/>
    </source>
</evidence>
<dbReference type="PROSITE" id="PS00463">
    <property type="entry name" value="ZN2_CY6_FUNGAL_1"/>
    <property type="match status" value="1"/>
</dbReference>
<keyword evidence="1" id="KW-0539">Nucleus</keyword>
<feature type="domain" description="Zn(2)-C6 fungal-type" evidence="3">
    <location>
        <begin position="13"/>
        <end position="43"/>
    </location>
</feature>
<dbReference type="GO" id="GO:0000981">
    <property type="term" value="F:DNA-binding transcription factor activity, RNA polymerase II-specific"/>
    <property type="evidence" value="ECO:0007669"/>
    <property type="project" value="InterPro"/>
</dbReference>
<dbReference type="PROSITE" id="PS50048">
    <property type="entry name" value="ZN2_CY6_FUNGAL_2"/>
    <property type="match status" value="1"/>
</dbReference>
<dbReference type="CDD" id="cd00067">
    <property type="entry name" value="GAL4"/>
    <property type="match status" value="1"/>
</dbReference>
<dbReference type="Pfam" id="PF00172">
    <property type="entry name" value="Zn_clus"/>
    <property type="match status" value="1"/>
</dbReference>
<dbReference type="GO" id="GO:0008270">
    <property type="term" value="F:zinc ion binding"/>
    <property type="evidence" value="ECO:0007669"/>
    <property type="project" value="InterPro"/>
</dbReference>
<organism evidence="4 5">
    <name type="scientific">Diplogelasinospora grovesii</name>
    <dbReference type="NCBI Taxonomy" id="303347"/>
    <lineage>
        <taxon>Eukaryota</taxon>
        <taxon>Fungi</taxon>
        <taxon>Dikarya</taxon>
        <taxon>Ascomycota</taxon>
        <taxon>Pezizomycotina</taxon>
        <taxon>Sordariomycetes</taxon>
        <taxon>Sordariomycetidae</taxon>
        <taxon>Sordariales</taxon>
        <taxon>Diplogelasinosporaceae</taxon>
        <taxon>Diplogelasinospora</taxon>
    </lineage>
</organism>
<sequence>MPPRRSHKKSRTGCRRCKVRKIKCDEDHPRCRNCEKHGVPCDYENPGVIGELEQTLALATPGRSHSASPLSVTAVCRSPSAPVLSVVTPASQRMLELRLMHQYTAATYKTISITTQTLDVWQNAIPRIAVAGPQHLANALLAVAALHLRSFSPDDRILTQASHAYIGAALADYKNELSKGIDQSNAEGLFLTCSLVTLHSVALRALARDELSIDWENGIVPADYRDSGTAAKGYTPPLSWFYALQGVKVVTASSWRYLRGNPVVTQIMNSLDGLQLDFTIGHGFFDKLLVGLENELPVPYINKPNIRAGGPNHPFSTPADFSQSEALATSLPFTAATTSSSSPTDCRPPPLRSEQGAYPPRTSSSGQSQDEESHRRHIQGVFTSRIGTPQEAYRHAIAVLNWAHKIPHKGSSLAFPATVSRHFVQLLEDGQPRAFAILACFFALLKPFENAWWLKGMVRREVVGIVELFRSGHFGPAMYDAWWPYLRWAEKISLWPEKADGSVIIPPDEWGVDWAVEEKALAKGGVGKDFVSCYEELSLSDNGSGNGNGNDDRMEAGLLADKVSEKGFTPIDEGYGD</sequence>
<dbReference type="InterPro" id="IPR052400">
    <property type="entry name" value="Zn2-C6_fungal_TF"/>
</dbReference>
<dbReference type="PANTHER" id="PTHR47657:SF14">
    <property type="entry name" value="ZN(2)-C6 FUNGAL-TYPE DOMAIN-CONTAINING PROTEIN"/>
    <property type="match status" value="1"/>
</dbReference>
<protein>
    <recommendedName>
        <fullName evidence="3">Zn(2)-C6 fungal-type domain-containing protein</fullName>
    </recommendedName>
</protein>
<dbReference type="AlphaFoldDB" id="A0AAN6N2B4"/>
<keyword evidence="5" id="KW-1185">Reference proteome</keyword>
<accession>A0AAN6N2B4</accession>
<dbReference type="InterPro" id="IPR001138">
    <property type="entry name" value="Zn2Cys6_DnaBD"/>
</dbReference>
<gene>
    <name evidence="4" type="ORF">QBC46DRAFT_20188</name>
</gene>
<dbReference type="SUPFAM" id="SSF57701">
    <property type="entry name" value="Zn2/Cys6 DNA-binding domain"/>
    <property type="match status" value="1"/>
</dbReference>
<proteinExistence type="predicted"/>
<dbReference type="SMART" id="SM00066">
    <property type="entry name" value="GAL4"/>
    <property type="match status" value="1"/>
</dbReference>
<evidence type="ECO:0000256" key="1">
    <source>
        <dbReference type="ARBA" id="ARBA00023242"/>
    </source>
</evidence>
<comment type="caution">
    <text evidence="4">The sequence shown here is derived from an EMBL/GenBank/DDBJ whole genome shotgun (WGS) entry which is preliminary data.</text>
</comment>
<evidence type="ECO:0000256" key="2">
    <source>
        <dbReference type="SAM" id="MobiDB-lite"/>
    </source>
</evidence>
<feature type="compositionally biased region" description="Low complexity" evidence="2">
    <location>
        <begin position="334"/>
        <end position="344"/>
    </location>
</feature>
<dbReference type="EMBL" id="MU853868">
    <property type="protein sequence ID" value="KAK3936913.1"/>
    <property type="molecule type" value="Genomic_DNA"/>
</dbReference>
<dbReference type="InterPro" id="IPR036864">
    <property type="entry name" value="Zn2-C6_fun-type_DNA-bd_sf"/>
</dbReference>
<evidence type="ECO:0000313" key="5">
    <source>
        <dbReference type="Proteomes" id="UP001303473"/>
    </source>
</evidence>
<reference evidence="5" key="1">
    <citation type="journal article" date="2023" name="Mol. Phylogenet. Evol.">
        <title>Genome-scale phylogeny and comparative genomics of the fungal order Sordariales.</title>
        <authorList>
            <person name="Hensen N."/>
            <person name="Bonometti L."/>
            <person name="Westerberg I."/>
            <person name="Brannstrom I.O."/>
            <person name="Guillou S."/>
            <person name="Cros-Aarteil S."/>
            <person name="Calhoun S."/>
            <person name="Haridas S."/>
            <person name="Kuo A."/>
            <person name="Mondo S."/>
            <person name="Pangilinan J."/>
            <person name="Riley R."/>
            <person name="LaButti K."/>
            <person name="Andreopoulos B."/>
            <person name="Lipzen A."/>
            <person name="Chen C."/>
            <person name="Yan M."/>
            <person name="Daum C."/>
            <person name="Ng V."/>
            <person name="Clum A."/>
            <person name="Steindorff A."/>
            <person name="Ohm R.A."/>
            <person name="Martin F."/>
            <person name="Silar P."/>
            <person name="Natvig D.O."/>
            <person name="Lalanne C."/>
            <person name="Gautier V."/>
            <person name="Ament-Velasquez S.L."/>
            <person name="Kruys A."/>
            <person name="Hutchinson M.I."/>
            <person name="Powell A.J."/>
            <person name="Barry K."/>
            <person name="Miller A.N."/>
            <person name="Grigoriev I.V."/>
            <person name="Debuchy R."/>
            <person name="Gladieux P."/>
            <person name="Hiltunen Thoren M."/>
            <person name="Johannesson H."/>
        </authorList>
    </citation>
    <scope>NUCLEOTIDE SEQUENCE [LARGE SCALE GENOMIC DNA]</scope>
    <source>
        <strain evidence="5">CBS 340.73</strain>
    </source>
</reference>
<feature type="region of interest" description="Disordered" evidence="2">
    <location>
        <begin position="334"/>
        <end position="376"/>
    </location>
</feature>
<name>A0AAN6N2B4_9PEZI</name>
<feature type="region of interest" description="Disordered" evidence="2">
    <location>
        <begin position="540"/>
        <end position="577"/>
    </location>
</feature>